<feature type="domain" description="L,D-TPase catalytic" evidence="9">
    <location>
        <begin position="154"/>
        <end position="285"/>
    </location>
</feature>
<feature type="active site" description="Nucleophile" evidence="7">
    <location>
        <position position="261"/>
    </location>
</feature>
<dbReference type="KEGG" id="atl:Athai_44940"/>
<keyword evidence="4 7" id="KW-0573">Peptidoglycan synthesis</keyword>
<dbReference type="InterPro" id="IPR041280">
    <property type="entry name" value="Big_10"/>
</dbReference>
<protein>
    <recommendedName>
        <fullName evidence="9">L,D-TPase catalytic domain-containing protein</fullName>
    </recommendedName>
</protein>
<dbReference type="GO" id="GO:0071972">
    <property type="term" value="F:peptidoglycan L,D-transpeptidase activity"/>
    <property type="evidence" value="ECO:0007669"/>
    <property type="project" value="TreeGrafter"/>
</dbReference>
<evidence type="ECO:0000256" key="1">
    <source>
        <dbReference type="ARBA" id="ARBA00004752"/>
    </source>
</evidence>
<dbReference type="PROSITE" id="PS52029">
    <property type="entry name" value="LD_TPASE"/>
    <property type="match status" value="1"/>
</dbReference>
<dbReference type="GO" id="GO:0008360">
    <property type="term" value="P:regulation of cell shape"/>
    <property type="evidence" value="ECO:0007669"/>
    <property type="project" value="UniProtKB-UniRule"/>
</dbReference>
<keyword evidence="5" id="KW-0012">Acyltransferase</keyword>
<dbReference type="CDD" id="cd16913">
    <property type="entry name" value="YkuD_like"/>
    <property type="match status" value="1"/>
</dbReference>
<evidence type="ECO:0000256" key="7">
    <source>
        <dbReference type="PROSITE-ProRule" id="PRU01373"/>
    </source>
</evidence>
<dbReference type="GO" id="GO:0005576">
    <property type="term" value="C:extracellular region"/>
    <property type="evidence" value="ECO:0007669"/>
    <property type="project" value="TreeGrafter"/>
</dbReference>
<evidence type="ECO:0000313" key="10">
    <source>
        <dbReference type="EMBL" id="BCJ36991.1"/>
    </source>
</evidence>
<dbReference type="InterPro" id="IPR005490">
    <property type="entry name" value="LD_TPept_cat_dom"/>
</dbReference>
<dbReference type="PANTHER" id="PTHR30582:SF2">
    <property type="entry name" value="L,D-TRANSPEPTIDASE YCIB-RELATED"/>
    <property type="match status" value="1"/>
</dbReference>
<evidence type="ECO:0000259" key="9">
    <source>
        <dbReference type="PROSITE" id="PS52029"/>
    </source>
</evidence>
<accession>A0A7R7DSL8</accession>
<evidence type="ECO:0000256" key="2">
    <source>
        <dbReference type="ARBA" id="ARBA00022679"/>
    </source>
</evidence>
<dbReference type="Proteomes" id="UP000611640">
    <property type="component" value="Chromosome"/>
</dbReference>
<feature type="active site" description="Proton donor/acceptor" evidence="7">
    <location>
        <position position="243"/>
    </location>
</feature>
<name>A0A7R7DSL8_9ACTN</name>
<comment type="pathway">
    <text evidence="1 7">Cell wall biogenesis; peptidoglycan biosynthesis.</text>
</comment>
<sequence length="318" mass="33438">MLAAAGLALSACSSGGGGGHATSGSSKAPAGRHSASPSPKPTGAPVHVSLLEGDGNTYGVGMPIIVYFDKAITDPAAFEKAATVTVNGQPAGGAWYFQHSGRSDQALEGHYRPEKYWPGHAKIEMKLPVKGLSAGPGLVFDDSLTLSIATGAANVSTVDCQAERMVVTSDGKTVKTLPTSCGAAKTPTYYGTKVVMQKGETDPKTGKMRPDGTVNMVSNNPADPYNLMVPWSVRITNSGEYVHSASWNGGNIGRRSTSNGCTNLNVDDAKWFYGFAQVGDVVTYKNTGGNEMREWDGYGDWNVPWATWQQGGSLKSKH</sequence>
<evidence type="ECO:0000256" key="5">
    <source>
        <dbReference type="ARBA" id="ARBA00023315"/>
    </source>
</evidence>
<feature type="region of interest" description="Disordered" evidence="8">
    <location>
        <begin position="13"/>
        <end position="48"/>
    </location>
</feature>
<dbReference type="GO" id="GO:0016746">
    <property type="term" value="F:acyltransferase activity"/>
    <property type="evidence" value="ECO:0007669"/>
    <property type="project" value="UniProtKB-KW"/>
</dbReference>
<dbReference type="InterPro" id="IPR038063">
    <property type="entry name" value="Transpep_catalytic_dom"/>
</dbReference>
<gene>
    <name evidence="10" type="ORF">Athai_44940</name>
</gene>
<keyword evidence="3 7" id="KW-0133">Cell shape</keyword>
<keyword evidence="6 7" id="KW-0961">Cell wall biogenesis/degradation</keyword>
<dbReference type="Pfam" id="PF17964">
    <property type="entry name" value="Big_10"/>
    <property type="match status" value="1"/>
</dbReference>
<dbReference type="Gene3D" id="2.60.40.3710">
    <property type="match status" value="1"/>
</dbReference>
<evidence type="ECO:0000256" key="8">
    <source>
        <dbReference type="SAM" id="MobiDB-lite"/>
    </source>
</evidence>
<dbReference type="GO" id="GO:0071555">
    <property type="term" value="P:cell wall organization"/>
    <property type="evidence" value="ECO:0007669"/>
    <property type="project" value="UniProtKB-UniRule"/>
</dbReference>
<evidence type="ECO:0000313" key="11">
    <source>
        <dbReference type="Proteomes" id="UP000611640"/>
    </source>
</evidence>
<dbReference type="PANTHER" id="PTHR30582">
    <property type="entry name" value="L,D-TRANSPEPTIDASE"/>
    <property type="match status" value="1"/>
</dbReference>
<keyword evidence="11" id="KW-1185">Reference proteome</keyword>
<evidence type="ECO:0000256" key="4">
    <source>
        <dbReference type="ARBA" id="ARBA00022984"/>
    </source>
</evidence>
<dbReference type="Gene3D" id="2.40.440.10">
    <property type="entry name" value="L,D-transpeptidase catalytic domain-like"/>
    <property type="match status" value="1"/>
</dbReference>
<dbReference type="AlphaFoldDB" id="A0A7R7DSL8"/>
<keyword evidence="2" id="KW-0808">Transferase</keyword>
<proteinExistence type="predicted"/>
<evidence type="ECO:0000256" key="3">
    <source>
        <dbReference type="ARBA" id="ARBA00022960"/>
    </source>
</evidence>
<dbReference type="SUPFAM" id="SSF141523">
    <property type="entry name" value="L,D-transpeptidase catalytic domain-like"/>
    <property type="match status" value="1"/>
</dbReference>
<dbReference type="UniPathway" id="UPA00219"/>
<dbReference type="GO" id="GO:0018104">
    <property type="term" value="P:peptidoglycan-protein cross-linking"/>
    <property type="evidence" value="ECO:0007669"/>
    <property type="project" value="TreeGrafter"/>
</dbReference>
<dbReference type="InterPro" id="IPR050979">
    <property type="entry name" value="LD-transpeptidase"/>
</dbReference>
<dbReference type="EMBL" id="AP023355">
    <property type="protein sequence ID" value="BCJ36991.1"/>
    <property type="molecule type" value="Genomic_DNA"/>
</dbReference>
<evidence type="ECO:0000256" key="6">
    <source>
        <dbReference type="ARBA" id="ARBA00023316"/>
    </source>
</evidence>
<reference evidence="10 11" key="1">
    <citation type="submission" date="2020-08" db="EMBL/GenBank/DDBJ databases">
        <title>Whole genome shotgun sequence of Actinocatenispora thailandica NBRC 105041.</title>
        <authorList>
            <person name="Komaki H."/>
            <person name="Tamura T."/>
        </authorList>
    </citation>
    <scope>NUCLEOTIDE SEQUENCE [LARGE SCALE GENOMIC DNA]</scope>
    <source>
        <strain evidence="10 11">NBRC 105041</strain>
    </source>
</reference>
<organism evidence="10 11">
    <name type="scientific">Actinocatenispora thailandica</name>
    <dbReference type="NCBI Taxonomy" id="227318"/>
    <lineage>
        <taxon>Bacteria</taxon>
        <taxon>Bacillati</taxon>
        <taxon>Actinomycetota</taxon>
        <taxon>Actinomycetes</taxon>
        <taxon>Micromonosporales</taxon>
        <taxon>Micromonosporaceae</taxon>
        <taxon>Actinocatenispora</taxon>
    </lineage>
</organism>
<dbReference type="Pfam" id="PF03734">
    <property type="entry name" value="YkuD"/>
    <property type="match status" value="1"/>
</dbReference>